<proteinExistence type="predicted"/>
<protein>
    <submittedName>
        <fullName evidence="2">Uncharacterized protein</fullName>
    </submittedName>
</protein>
<feature type="transmembrane region" description="Helical" evidence="1">
    <location>
        <begin position="41"/>
        <end position="62"/>
    </location>
</feature>
<keyword evidence="1" id="KW-0812">Transmembrane</keyword>
<dbReference type="RefSeq" id="WP_261959820.1">
    <property type="nucleotide sequence ID" value="NZ_BAAAXA010000001.1"/>
</dbReference>
<evidence type="ECO:0000313" key="2">
    <source>
        <dbReference type="EMBL" id="GLL07304.1"/>
    </source>
</evidence>
<keyword evidence="1" id="KW-0472">Membrane</keyword>
<dbReference type="AlphaFoldDB" id="A0A9W6NS67"/>
<reference evidence="2" key="1">
    <citation type="journal article" date="2014" name="Int. J. Syst. Evol. Microbiol.">
        <title>Complete genome sequence of Corynebacterium casei LMG S-19264T (=DSM 44701T), isolated from a smear-ripened cheese.</title>
        <authorList>
            <consortium name="US DOE Joint Genome Institute (JGI-PGF)"/>
            <person name="Walter F."/>
            <person name="Albersmeier A."/>
            <person name="Kalinowski J."/>
            <person name="Ruckert C."/>
        </authorList>
    </citation>
    <scope>NUCLEOTIDE SEQUENCE</scope>
    <source>
        <strain evidence="2">VKM Ac-1321</strain>
    </source>
</reference>
<dbReference type="Proteomes" id="UP001143480">
    <property type="component" value="Unassembled WGS sequence"/>
</dbReference>
<keyword evidence="3" id="KW-1185">Reference proteome</keyword>
<evidence type="ECO:0000256" key="1">
    <source>
        <dbReference type="SAM" id="Phobius"/>
    </source>
</evidence>
<comment type="caution">
    <text evidence="2">The sequence shown here is derived from an EMBL/GenBank/DDBJ whole genome shotgun (WGS) entry which is preliminary data.</text>
</comment>
<evidence type="ECO:0000313" key="3">
    <source>
        <dbReference type="Proteomes" id="UP001143480"/>
    </source>
</evidence>
<organism evidence="2 3">
    <name type="scientific">Dactylosporangium matsuzakiense</name>
    <dbReference type="NCBI Taxonomy" id="53360"/>
    <lineage>
        <taxon>Bacteria</taxon>
        <taxon>Bacillati</taxon>
        <taxon>Actinomycetota</taxon>
        <taxon>Actinomycetes</taxon>
        <taxon>Micromonosporales</taxon>
        <taxon>Micromonosporaceae</taxon>
        <taxon>Dactylosporangium</taxon>
    </lineage>
</organism>
<dbReference type="EMBL" id="BSFP01000091">
    <property type="protein sequence ID" value="GLL07304.1"/>
    <property type="molecule type" value="Genomic_DNA"/>
</dbReference>
<gene>
    <name evidence="2" type="ORF">GCM10017581_090560</name>
</gene>
<reference evidence="2" key="2">
    <citation type="submission" date="2023-01" db="EMBL/GenBank/DDBJ databases">
        <authorList>
            <person name="Sun Q."/>
            <person name="Evtushenko L."/>
        </authorList>
    </citation>
    <scope>NUCLEOTIDE SEQUENCE</scope>
    <source>
        <strain evidence="2">VKM Ac-1321</strain>
    </source>
</reference>
<feature type="transmembrane region" description="Helical" evidence="1">
    <location>
        <begin position="6"/>
        <end position="29"/>
    </location>
</feature>
<name>A0A9W6NS67_9ACTN</name>
<sequence length="69" mass="7214">MLRTNVIAGALVIAAGVAVWLLGHLSAVSADRTRPAERRRIVRLITVATTLTAFVALTLAVLSPVGGHQ</sequence>
<keyword evidence="1" id="KW-1133">Transmembrane helix</keyword>
<accession>A0A9W6NS67</accession>